<dbReference type="GO" id="GO:0046872">
    <property type="term" value="F:metal ion binding"/>
    <property type="evidence" value="ECO:0007669"/>
    <property type="project" value="InterPro"/>
</dbReference>
<evidence type="ECO:0000256" key="1">
    <source>
        <dbReference type="ARBA" id="ARBA00022598"/>
    </source>
</evidence>
<dbReference type="Gene3D" id="3.30.470.20">
    <property type="entry name" value="ATP-grasp fold, B domain"/>
    <property type="match status" value="1"/>
</dbReference>
<dbReference type="Gene3D" id="3.40.50.20">
    <property type="match status" value="1"/>
</dbReference>
<dbReference type="PANTHER" id="PTHR43585">
    <property type="entry name" value="FUMIPYRROLE BIOSYNTHESIS PROTEIN C"/>
    <property type="match status" value="1"/>
</dbReference>
<dbReference type="GO" id="GO:0005524">
    <property type="term" value="F:ATP binding"/>
    <property type="evidence" value="ECO:0007669"/>
    <property type="project" value="UniProtKB-UniRule"/>
</dbReference>
<evidence type="ECO:0000313" key="7">
    <source>
        <dbReference type="Proteomes" id="UP000196708"/>
    </source>
</evidence>
<accession>A0A1Z2SE70</accession>
<dbReference type="GO" id="GO:0016874">
    <property type="term" value="F:ligase activity"/>
    <property type="evidence" value="ECO:0007669"/>
    <property type="project" value="UniProtKB-KW"/>
</dbReference>
<evidence type="ECO:0000256" key="3">
    <source>
        <dbReference type="ARBA" id="ARBA00022840"/>
    </source>
</evidence>
<dbReference type="SMART" id="SM01209">
    <property type="entry name" value="GARS_A"/>
    <property type="match status" value="1"/>
</dbReference>
<evidence type="ECO:0000313" key="6">
    <source>
        <dbReference type="EMBL" id="ASA55417.1"/>
    </source>
</evidence>
<proteinExistence type="predicted"/>
<dbReference type="PANTHER" id="PTHR43585:SF2">
    <property type="entry name" value="ATP-GRASP ENZYME FSQD"/>
    <property type="match status" value="1"/>
</dbReference>
<keyword evidence="3 4" id="KW-0067">ATP-binding</keyword>
<dbReference type="InterPro" id="IPR040570">
    <property type="entry name" value="LAL_C2"/>
</dbReference>
<dbReference type="AlphaFoldDB" id="A0A1Z2SE70"/>
<organism evidence="6 7">
    <name type="scientific">Vibrio gazogenes</name>
    <dbReference type="NCBI Taxonomy" id="687"/>
    <lineage>
        <taxon>Bacteria</taxon>
        <taxon>Pseudomonadati</taxon>
        <taxon>Pseudomonadota</taxon>
        <taxon>Gammaproteobacteria</taxon>
        <taxon>Vibrionales</taxon>
        <taxon>Vibrionaceae</taxon>
        <taxon>Vibrio</taxon>
    </lineage>
</organism>
<keyword evidence="1" id="KW-0436">Ligase</keyword>
<evidence type="ECO:0000256" key="4">
    <source>
        <dbReference type="PROSITE-ProRule" id="PRU00409"/>
    </source>
</evidence>
<dbReference type="InterPro" id="IPR011761">
    <property type="entry name" value="ATP-grasp"/>
</dbReference>
<dbReference type="EMBL" id="CP018835">
    <property type="protein sequence ID" value="ASA55417.1"/>
    <property type="molecule type" value="Genomic_DNA"/>
</dbReference>
<reference evidence="6 7" key="1">
    <citation type="submission" date="2016-12" db="EMBL/GenBank/DDBJ databases">
        <authorList>
            <person name="Song W.-J."/>
            <person name="Kurnit D.M."/>
        </authorList>
    </citation>
    <scope>NUCLEOTIDE SEQUENCE [LARGE SCALE GENOMIC DNA]</scope>
    <source>
        <strain evidence="6 7">ATCC 43942</strain>
    </source>
</reference>
<sequence length="415" mass="46424">MDKKIVVLVEPSFYGVNYVREAKKLDCFVVVVVSDKNNPQVYGYNDLYDDMLVCDIRDPESIYHAIKVSKYKHIDALISATDYAIANTSKAAEKLGLKYLSYGAAQCVRNKDIARQCYADNHVPSARFSVVRTMEQAEEAALKIGFPVVLKPTNCASSQHVFFIDNVKDLHDAFKEMESFMTTYMGFQVREDYLVEEYLDGPEFSVEIFVEDGQVIFSELTEKITTALPFFVENYHIFPSSIMQLEKPSIIDVAAQALNAIGLVNGPAHVEVKYTTQGPKIVEVNGRPGGDNITSDLIPTAYHIDIFRQTVRNLLGLPVDFNLDNTSSSAIGFICANKEGILESIVDLDKLEEDESVVRYSIDAKVGDKVRVPESSDDRLGYVIVNMPTPEQAKNKIINIINSIKVNIKSKQLVM</sequence>
<evidence type="ECO:0000259" key="5">
    <source>
        <dbReference type="PROSITE" id="PS50975"/>
    </source>
</evidence>
<keyword evidence="2 4" id="KW-0547">Nucleotide-binding</keyword>
<dbReference type="Proteomes" id="UP000196708">
    <property type="component" value="Chromosome 1"/>
</dbReference>
<protein>
    <recommendedName>
        <fullName evidence="5">ATP-grasp domain-containing protein</fullName>
    </recommendedName>
</protein>
<dbReference type="Pfam" id="PF13535">
    <property type="entry name" value="ATP-grasp_4"/>
    <property type="match status" value="1"/>
</dbReference>
<evidence type="ECO:0000256" key="2">
    <source>
        <dbReference type="ARBA" id="ARBA00022741"/>
    </source>
</evidence>
<dbReference type="PROSITE" id="PS50975">
    <property type="entry name" value="ATP_GRASP"/>
    <property type="match status" value="1"/>
</dbReference>
<dbReference type="OrthoDB" id="9803907at2"/>
<dbReference type="SUPFAM" id="SSF56059">
    <property type="entry name" value="Glutathione synthetase ATP-binding domain-like"/>
    <property type="match status" value="1"/>
</dbReference>
<name>A0A1Z2SE70_VIBGA</name>
<gene>
    <name evidence="6" type="ORF">BSQ33_06610</name>
</gene>
<dbReference type="RefSeq" id="WP_088133689.1">
    <property type="nucleotide sequence ID" value="NZ_CP018835.1"/>
</dbReference>
<dbReference type="InterPro" id="IPR052032">
    <property type="entry name" value="ATP-dep_AA_Ligase"/>
</dbReference>
<dbReference type="Pfam" id="PF18603">
    <property type="entry name" value="LAL_C2"/>
    <property type="match status" value="1"/>
</dbReference>
<dbReference type="KEGG" id="vga:BSQ33_06610"/>
<feature type="domain" description="ATP-grasp" evidence="5">
    <location>
        <begin position="115"/>
        <end position="315"/>
    </location>
</feature>